<gene>
    <name evidence="2" type="ORF">J1N35_010396</name>
</gene>
<dbReference type="EMBL" id="JAIQCV010000004">
    <property type="protein sequence ID" value="KAH1106628.1"/>
    <property type="molecule type" value="Genomic_DNA"/>
</dbReference>
<evidence type="ECO:0000313" key="2">
    <source>
        <dbReference type="EMBL" id="KAH1106628.1"/>
    </source>
</evidence>
<feature type="compositionally biased region" description="Basic and acidic residues" evidence="1">
    <location>
        <begin position="161"/>
        <end position="174"/>
    </location>
</feature>
<proteinExistence type="predicted"/>
<dbReference type="Proteomes" id="UP000828251">
    <property type="component" value="Unassembled WGS sequence"/>
</dbReference>
<feature type="region of interest" description="Disordered" evidence="1">
    <location>
        <begin position="149"/>
        <end position="174"/>
    </location>
</feature>
<name>A0A9D3W1R4_9ROSI</name>
<reference evidence="2 3" key="1">
    <citation type="journal article" date="2021" name="Plant Biotechnol. J.">
        <title>Multi-omics assisted identification of the key and species-specific regulatory components of drought-tolerant mechanisms in Gossypium stocksii.</title>
        <authorList>
            <person name="Yu D."/>
            <person name="Ke L."/>
            <person name="Zhang D."/>
            <person name="Wu Y."/>
            <person name="Sun Y."/>
            <person name="Mei J."/>
            <person name="Sun J."/>
            <person name="Sun Y."/>
        </authorList>
    </citation>
    <scope>NUCLEOTIDE SEQUENCE [LARGE SCALE GENOMIC DNA]</scope>
    <source>
        <strain evidence="3">cv. E1</strain>
        <tissue evidence="2">Leaf</tissue>
    </source>
</reference>
<sequence>MHFGGRFLLADIIQKQDLKELCSILVVLSREAAKILADQRSLIEGVENHLEISLALATEDRLESQKDFVAEKTRADNCSSVNQAVKSGPENSCTDVADMPKGRPKSLGTLALMCDEQDTTFTTAASINGIMNNGYSIVAPTTETAAVAYEETDKRRRRYRGDRQRPWGKEDEEK</sequence>
<accession>A0A9D3W1R4</accession>
<dbReference type="OrthoDB" id="782250at2759"/>
<comment type="caution">
    <text evidence="2">The sequence shown here is derived from an EMBL/GenBank/DDBJ whole genome shotgun (WGS) entry which is preliminary data.</text>
</comment>
<evidence type="ECO:0000256" key="1">
    <source>
        <dbReference type="SAM" id="MobiDB-lite"/>
    </source>
</evidence>
<keyword evidence="3" id="KW-1185">Reference proteome</keyword>
<evidence type="ECO:0000313" key="3">
    <source>
        <dbReference type="Proteomes" id="UP000828251"/>
    </source>
</evidence>
<protein>
    <submittedName>
        <fullName evidence="2">Uncharacterized protein</fullName>
    </submittedName>
</protein>
<dbReference type="AlphaFoldDB" id="A0A9D3W1R4"/>
<organism evidence="2 3">
    <name type="scientific">Gossypium stocksii</name>
    <dbReference type="NCBI Taxonomy" id="47602"/>
    <lineage>
        <taxon>Eukaryota</taxon>
        <taxon>Viridiplantae</taxon>
        <taxon>Streptophyta</taxon>
        <taxon>Embryophyta</taxon>
        <taxon>Tracheophyta</taxon>
        <taxon>Spermatophyta</taxon>
        <taxon>Magnoliopsida</taxon>
        <taxon>eudicotyledons</taxon>
        <taxon>Gunneridae</taxon>
        <taxon>Pentapetalae</taxon>
        <taxon>rosids</taxon>
        <taxon>malvids</taxon>
        <taxon>Malvales</taxon>
        <taxon>Malvaceae</taxon>
        <taxon>Malvoideae</taxon>
        <taxon>Gossypium</taxon>
    </lineage>
</organism>